<proteinExistence type="inferred from homology"/>
<keyword evidence="4" id="KW-1185">Reference proteome</keyword>
<organism evidence="3 4">
    <name type="scientific">Chelativorans salis</name>
    <dbReference type="NCBI Taxonomy" id="2978478"/>
    <lineage>
        <taxon>Bacteria</taxon>
        <taxon>Pseudomonadati</taxon>
        <taxon>Pseudomonadota</taxon>
        <taxon>Alphaproteobacteria</taxon>
        <taxon>Hyphomicrobiales</taxon>
        <taxon>Phyllobacteriaceae</taxon>
        <taxon>Chelativorans</taxon>
    </lineage>
</organism>
<dbReference type="PANTHER" id="PTHR46268">
    <property type="entry name" value="STRESS RESPONSE PROTEIN NHAX"/>
    <property type="match status" value="1"/>
</dbReference>
<dbReference type="InterPro" id="IPR006015">
    <property type="entry name" value="Universal_stress_UspA"/>
</dbReference>
<dbReference type="PANTHER" id="PTHR46268:SF6">
    <property type="entry name" value="UNIVERSAL STRESS PROTEIN UP12"/>
    <property type="match status" value="1"/>
</dbReference>
<reference evidence="3 4" key="1">
    <citation type="submission" date="2022-09" db="EMBL/GenBank/DDBJ databases">
        <title>Chelativorans salina sp. nov., a novel slightly halophilic bacterium isolated from a saline lake sediment enrichment.</title>
        <authorList>
            <person name="Gao L."/>
            <person name="Fang B.-Z."/>
            <person name="Li W.-J."/>
        </authorList>
    </citation>
    <scope>NUCLEOTIDE SEQUENCE [LARGE SCALE GENOMIC DNA]</scope>
    <source>
        <strain evidence="3 4">EGI FJ00035</strain>
    </source>
</reference>
<dbReference type="PRINTS" id="PR01438">
    <property type="entry name" value="UNVRSLSTRESS"/>
</dbReference>
<dbReference type="SUPFAM" id="SSF52402">
    <property type="entry name" value="Adenine nucleotide alpha hydrolases-like"/>
    <property type="match status" value="1"/>
</dbReference>
<comment type="similarity">
    <text evidence="1">Belongs to the universal stress protein A family.</text>
</comment>
<evidence type="ECO:0000313" key="4">
    <source>
        <dbReference type="Proteomes" id="UP001320831"/>
    </source>
</evidence>
<dbReference type="Gene3D" id="3.40.50.620">
    <property type="entry name" value="HUPs"/>
    <property type="match status" value="1"/>
</dbReference>
<feature type="domain" description="UspA" evidence="2">
    <location>
        <begin position="1"/>
        <end position="141"/>
    </location>
</feature>
<evidence type="ECO:0000259" key="2">
    <source>
        <dbReference type="Pfam" id="PF00582"/>
    </source>
</evidence>
<dbReference type="InterPro" id="IPR014729">
    <property type="entry name" value="Rossmann-like_a/b/a_fold"/>
</dbReference>
<accession>A0ABT2LH19</accession>
<dbReference type="Proteomes" id="UP001320831">
    <property type="component" value="Unassembled WGS sequence"/>
</dbReference>
<comment type="caution">
    <text evidence="3">The sequence shown here is derived from an EMBL/GenBank/DDBJ whole genome shotgun (WGS) entry which is preliminary data.</text>
</comment>
<sequence>MYKDILVSIDLGHADSEVRTLRTAIDYARTFGSRLHVMTVVPDYGMSIVGGFFPKEHEQEAIDHANEALHTFTKEHVPDDIKYRHIVGHGSIYREILRFADVVKADLIVLSAMRPGPEDYLLGPNAARVVRHAGISVLVVR</sequence>
<dbReference type="CDD" id="cd00293">
    <property type="entry name" value="USP-like"/>
    <property type="match status" value="1"/>
</dbReference>
<dbReference type="Pfam" id="PF00582">
    <property type="entry name" value="Usp"/>
    <property type="match status" value="1"/>
</dbReference>
<evidence type="ECO:0000256" key="1">
    <source>
        <dbReference type="ARBA" id="ARBA00008791"/>
    </source>
</evidence>
<gene>
    <name evidence="3" type="ORF">N5A92_02115</name>
</gene>
<dbReference type="RefSeq" id="WP_260900164.1">
    <property type="nucleotide sequence ID" value="NZ_JAOCZP010000001.1"/>
</dbReference>
<name>A0ABT2LH19_9HYPH</name>
<dbReference type="EMBL" id="JAOCZP010000001">
    <property type="protein sequence ID" value="MCT7373835.1"/>
    <property type="molecule type" value="Genomic_DNA"/>
</dbReference>
<dbReference type="InterPro" id="IPR006016">
    <property type="entry name" value="UspA"/>
</dbReference>
<evidence type="ECO:0000313" key="3">
    <source>
        <dbReference type="EMBL" id="MCT7373835.1"/>
    </source>
</evidence>
<protein>
    <submittedName>
        <fullName evidence="3">Universal stress protein</fullName>
    </submittedName>
</protein>